<evidence type="ECO:0000256" key="3">
    <source>
        <dbReference type="ARBA" id="ARBA00022692"/>
    </source>
</evidence>
<dbReference type="InterPro" id="IPR003856">
    <property type="entry name" value="LPS_length_determ_N"/>
</dbReference>
<dbReference type="GO" id="GO:0005886">
    <property type="term" value="C:plasma membrane"/>
    <property type="evidence" value="ECO:0007669"/>
    <property type="project" value="UniProtKB-SubCell"/>
</dbReference>
<evidence type="ECO:0000256" key="4">
    <source>
        <dbReference type="ARBA" id="ARBA00022989"/>
    </source>
</evidence>
<evidence type="ECO:0000256" key="6">
    <source>
        <dbReference type="SAM" id="Phobius"/>
    </source>
</evidence>
<evidence type="ECO:0000313" key="8">
    <source>
        <dbReference type="EMBL" id="QCO58108.1"/>
    </source>
</evidence>
<dbReference type="OrthoDB" id="8114194at2"/>
<dbReference type="PANTHER" id="PTHR32309:SF31">
    <property type="entry name" value="CAPSULAR EXOPOLYSACCHARIDE FAMILY"/>
    <property type="match status" value="1"/>
</dbReference>
<sequence>MSMDFKYYFSLFLRRVHWFLLFLVIGSTIGLTLAKVLPPVYRAQARLLVESEQIPDSLAASTVQTEATEQLEIIQQRILTRDTLIEMANRLNIYGATEGRPAQRMDATKMVDDMRDRIEIVTTGGSTPRGPARATLVAVSFEAPTAAMAATVTNELVTLILREDVSMRTGVARQTLSFFEQELSRLDKELADRGTVILNFKEANQQSLPDSLDFRRSQQAANQERLTDLERQEAALRDARARAVRLYEAFGGEGGVLPRDQTKEQQQLQGLQDELAAQLSILSPENPKITLLKARIKAVEAIVEAQQARSGLSQEGVPQSAYETQLAEIDGQLEYITAQQTRVQATLDNLRQSIEATPGNAITLDTLERDYANVRKQYDLAVANKARAETGDIIESLRQGQRISIVEQAVTPTEPQSPNRPVVAAGGIAGGMMLGLGLVFLLTVLERGVRRPADITAKLGITPFVTLPYFRTKEEIARRRAIIIAILVAGLVVIPIGLWAVNSFIMPLDQMIARLTGRG</sequence>
<dbReference type="AlphaFoldDB" id="A0A4P8ELW5"/>
<evidence type="ECO:0000256" key="5">
    <source>
        <dbReference type="ARBA" id="ARBA00023136"/>
    </source>
</evidence>
<geneLocation type="plasmid" evidence="8 9">
    <name>unnamed2</name>
</geneLocation>
<proteinExistence type="predicted"/>
<keyword evidence="4 6" id="KW-1133">Transmembrane helix</keyword>
<feature type="transmembrane region" description="Helical" evidence="6">
    <location>
        <begin position="422"/>
        <end position="445"/>
    </location>
</feature>
<keyword evidence="3 6" id="KW-0812">Transmembrane</keyword>
<keyword evidence="9" id="KW-1185">Reference proteome</keyword>
<keyword evidence="8" id="KW-0614">Plasmid</keyword>
<protein>
    <submittedName>
        <fullName evidence="8">Lipopolysaccharide biosynthesis protein</fullName>
    </submittedName>
</protein>
<dbReference type="InterPro" id="IPR050445">
    <property type="entry name" value="Bact_polysacc_biosynth/exp"/>
</dbReference>
<gene>
    <name evidence="8" type="ORF">EOK75_20320</name>
</gene>
<accession>A0A4P8ELW5</accession>
<reference evidence="8 9" key="1">
    <citation type="submission" date="2019-05" db="EMBL/GenBank/DDBJ databases">
        <title>Pseudorhodobacter turbinis sp. nov., isolated from the gut of the Korean turban shell.</title>
        <authorList>
            <person name="Jeong Y.-S."/>
            <person name="Kang W.-R."/>
            <person name="Bae J.-W."/>
        </authorList>
    </citation>
    <scope>NUCLEOTIDE SEQUENCE [LARGE SCALE GENOMIC DNA]</scope>
    <source>
        <strain evidence="8 9">S12M18</strain>
        <plasmid evidence="8 9">unnamed2</plasmid>
    </source>
</reference>
<evidence type="ECO:0000313" key="9">
    <source>
        <dbReference type="Proteomes" id="UP000298631"/>
    </source>
</evidence>
<evidence type="ECO:0000259" key="7">
    <source>
        <dbReference type="Pfam" id="PF02706"/>
    </source>
</evidence>
<evidence type="ECO:0000256" key="1">
    <source>
        <dbReference type="ARBA" id="ARBA00004651"/>
    </source>
</evidence>
<keyword evidence="5 6" id="KW-0472">Membrane</keyword>
<feature type="transmembrane region" description="Helical" evidence="6">
    <location>
        <begin position="481"/>
        <end position="501"/>
    </location>
</feature>
<organism evidence="8 9">
    <name type="scientific">Pseudorhodobacter turbinis</name>
    <dbReference type="NCBI Taxonomy" id="2500533"/>
    <lineage>
        <taxon>Bacteria</taxon>
        <taxon>Pseudomonadati</taxon>
        <taxon>Pseudomonadota</taxon>
        <taxon>Alphaproteobacteria</taxon>
        <taxon>Rhodobacterales</taxon>
        <taxon>Paracoccaceae</taxon>
        <taxon>Pseudorhodobacter</taxon>
    </lineage>
</organism>
<dbReference type="KEGG" id="pseb:EOK75_20320"/>
<dbReference type="Pfam" id="PF02706">
    <property type="entry name" value="Wzz"/>
    <property type="match status" value="1"/>
</dbReference>
<dbReference type="EMBL" id="CP039966">
    <property type="protein sequence ID" value="QCO58108.1"/>
    <property type="molecule type" value="Genomic_DNA"/>
</dbReference>
<dbReference type="PANTHER" id="PTHR32309">
    <property type="entry name" value="TYROSINE-PROTEIN KINASE"/>
    <property type="match status" value="1"/>
</dbReference>
<feature type="domain" description="Polysaccharide chain length determinant N-terminal" evidence="7">
    <location>
        <begin position="3"/>
        <end position="87"/>
    </location>
</feature>
<dbReference type="Proteomes" id="UP000298631">
    <property type="component" value="Plasmid unnamed2"/>
</dbReference>
<evidence type="ECO:0000256" key="2">
    <source>
        <dbReference type="ARBA" id="ARBA00022475"/>
    </source>
</evidence>
<keyword evidence="2" id="KW-1003">Cell membrane</keyword>
<name>A0A4P8ELW5_9RHOB</name>
<comment type="subcellular location">
    <subcellularLocation>
        <location evidence="1">Cell membrane</location>
        <topology evidence="1">Multi-pass membrane protein</topology>
    </subcellularLocation>
</comment>